<sequence length="265" mass="28599">MSENNEDIPRPAPPSDPSIAGMTYQEWVDYKYPLEPLEPGYTIGPYDSVTINGPWATARPVPIPGSSPASPSEPHDHLRHPQSLLSGIANRDRIGDQVVLGNSLQIRAEARGPIPFGGWLPAVTQSPAQSAAPIGYNLVATPNTDRAALMTRLTNQVMTMTPPHGIPYRAQLKRFQAMQPRRQISLRDGHNDFLPNRADNWEAAAGYVVGDVAAEPCIRCQSERGRFTECVIVHSSISAGNRPMAGACSGCFHGGAAVNCSFHPS</sequence>
<feature type="region of interest" description="Disordered" evidence="1">
    <location>
        <begin position="60"/>
        <end position="79"/>
    </location>
</feature>
<gene>
    <name evidence="2" type="ORF">OCU04_011274</name>
</gene>
<protein>
    <submittedName>
        <fullName evidence="2">Uncharacterized protein</fullName>
    </submittedName>
</protein>
<evidence type="ECO:0000313" key="2">
    <source>
        <dbReference type="EMBL" id="KAJ8059621.1"/>
    </source>
</evidence>
<dbReference type="EMBL" id="JAPEIS010000014">
    <property type="protein sequence ID" value="KAJ8059621.1"/>
    <property type="molecule type" value="Genomic_DNA"/>
</dbReference>
<comment type="caution">
    <text evidence="2">The sequence shown here is derived from an EMBL/GenBank/DDBJ whole genome shotgun (WGS) entry which is preliminary data.</text>
</comment>
<name>A0A9X0ABD9_9HELO</name>
<feature type="region of interest" description="Disordered" evidence="1">
    <location>
        <begin position="1"/>
        <end position="20"/>
    </location>
</feature>
<reference evidence="2" key="1">
    <citation type="submission" date="2022-11" db="EMBL/GenBank/DDBJ databases">
        <title>Genome Resource of Sclerotinia nivalis Strain SnTB1, a Plant Pathogen Isolated from American Ginseng.</title>
        <authorList>
            <person name="Fan S."/>
        </authorList>
    </citation>
    <scope>NUCLEOTIDE SEQUENCE</scope>
    <source>
        <strain evidence="2">SnTB1</strain>
    </source>
</reference>
<organism evidence="2 3">
    <name type="scientific">Sclerotinia nivalis</name>
    <dbReference type="NCBI Taxonomy" id="352851"/>
    <lineage>
        <taxon>Eukaryota</taxon>
        <taxon>Fungi</taxon>
        <taxon>Dikarya</taxon>
        <taxon>Ascomycota</taxon>
        <taxon>Pezizomycotina</taxon>
        <taxon>Leotiomycetes</taxon>
        <taxon>Helotiales</taxon>
        <taxon>Sclerotiniaceae</taxon>
        <taxon>Sclerotinia</taxon>
    </lineage>
</organism>
<dbReference type="InterPro" id="IPR022190">
    <property type="entry name" value="DUF3716"/>
</dbReference>
<dbReference type="Pfam" id="PF12511">
    <property type="entry name" value="DUF3716"/>
    <property type="match status" value="1"/>
</dbReference>
<proteinExistence type="predicted"/>
<dbReference type="Proteomes" id="UP001152300">
    <property type="component" value="Unassembled WGS sequence"/>
</dbReference>
<dbReference type="OrthoDB" id="4338738at2759"/>
<keyword evidence="3" id="KW-1185">Reference proteome</keyword>
<evidence type="ECO:0000256" key="1">
    <source>
        <dbReference type="SAM" id="MobiDB-lite"/>
    </source>
</evidence>
<evidence type="ECO:0000313" key="3">
    <source>
        <dbReference type="Proteomes" id="UP001152300"/>
    </source>
</evidence>
<accession>A0A9X0ABD9</accession>
<dbReference type="AlphaFoldDB" id="A0A9X0ABD9"/>